<dbReference type="PANTHER" id="PTHR31147:SF1">
    <property type="entry name" value="ACYL TRANSFERASE 4"/>
    <property type="match status" value="1"/>
</dbReference>
<evidence type="ECO:0000256" key="3">
    <source>
        <dbReference type="ARBA" id="ARBA00023315"/>
    </source>
</evidence>
<dbReference type="Pfam" id="PF02458">
    <property type="entry name" value="Transferase"/>
    <property type="match status" value="1"/>
</dbReference>
<accession>A0A1E5USW2</accession>
<protein>
    <submittedName>
        <fullName evidence="4">Uncharacterized protein</fullName>
    </submittedName>
</protein>
<keyword evidence="5" id="KW-1185">Reference proteome</keyword>
<organism evidence="4 5">
    <name type="scientific">Dichanthelium oligosanthes</name>
    <dbReference type="NCBI Taxonomy" id="888268"/>
    <lineage>
        <taxon>Eukaryota</taxon>
        <taxon>Viridiplantae</taxon>
        <taxon>Streptophyta</taxon>
        <taxon>Embryophyta</taxon>
        <taxon>Tracheophyta</taxon>
        <taxon>Spermatophyta</taxon>
        <taxon>Magnoliopsida</taxon>
        <taxon>Liliopsida</taxon>
        <taxon>Poales</taxon>
        <taxon>Poaceae</taxon>
        <taxon>PACMAD clade</taxon>
        <taxon>Panicoideae</taxon>
        <taxon>Panicodae</taxon>
        <taxon>Paniceae</taxon>
        <taxon>Dichantheliinae</taxon>
        <taxon>Dichanthelium</taxon>
    </lineage>
</organism>
<reference evidence="4 5" key="1">
    <citation type="submission" date="2016-09" db="EMBL/GenBank/DDBJ databases">
        <title>The draft genome of Dichanthelium oligosanthes: A C3 panicoid grass species.</title>
        <authorList>
            <person name="Studer A.J."/>
            <person name="Schnable J.C."/>
            <person name="Brutnell T.P."/>
        </authorList>
    </citation>
    <scope>NUCLEOTIDE SEQUENCE [LARGE SCALE GENOMIC DNA]</scope>
    <source>
        <strain evidence="5">cv. Kellogg 1175</strain>
        <tissue evidence="4">Leaf</tissue>
    </source>
</reference>
<dbReference type="InterPro" id="IPR050898">
    <property type="entry name" value="Plant_acyltransferase"/>
</dbReference>
<dbReference type="GO" id="GO:0016747">
    <property type="term" value="F:acyltransferase activity, transferring groups other than amino-acyl groups"/>
    <property type="evidence" value="ECO:0007669"/>
    <property type="project" value="UniProtKB-ARBA"/>
</dbReference>
<dbReference type="PANTHER" id="PTHR31147">
    <property type="entry name" value="ACYL TRANSFERASE 4"/>
    <property type="match status" value="1"/>
</dbReference>
<gene>
    <name evidence="4" type="ORF">BAE44_0023032</name>
</gene>
<dbReference type="Proteomes" id="UP000095767">
    <property type="component" value="Unassembled WGS sequence"/>
</dbReference>
<sequence length="180" mass="18687">MSAAVVTKSSPVLVVPSESATATPPVAGDTVALSSFDLCMLPFPMKLLLAFDRPIHQPVEMIKRALSRALAHYHPVAGRLDGNGGIACTGEGVAFVTEFSCGGFAVGVTWNHVLADGARIRQFLRGVVELATGVSPPSVVLVRHRDDSLVGLPASMVAAQRSTVDNDGPGAWSAATSPSR</sequence>
<dbReference type="Gene3D" id="3.30.559.10">
    <property type="entry name" value="Chloramphenicol acetyltransferase-like domain"/>
    <property type="match status" value="2"/>
</dbReference>
<name>A0A1E5USW2_9POAL</name>
<dbReference type="STRING" id="888268.A0A1E5USW2"/>
<proteinExistence type="inferred from homology"/>
<evidence type="ECO:0000256" key="2">
    <source>
        <dbReference type="ARBA" id="ARBA00022679"/>
    </source>
</evidence>
<dbReference type="InterPro" id="IPR023213">
    <property type="entry name" value="CAT-like_dom_sf"/>
</dbReference>
<dbReference type="AlphaFoldDB" id="A0A1E5USW2"/>
<evidence type="ECO:0000313" key="5">
    <source>
        <dbReference type="Proteomes" id="UP000095767"/>
    </source>
</evidence>
<comment type="caution">
    <text evidence="4">The sequence shown here is derived from an EMBL/GenBank/DDBJ whole genome shotgun (WGS) entry which is preliminary data.</text>
</comment>
<dbReference type="OrthoDB" id="632962at2759"/>
<keyword evidence="3" id="KW-0012">Acyltransferase</keyword>
<dbReference type="EMBL" id="LWDX02064757">
    <property type="protein sequence ID" value="OEL15950.1"/>
    <property type="molecule type" value="Genomic_DNA"/>
</dbReference>
<evidence type="ECO:0000313" key="4">
    <source>
        <dbReference type="EMBL" id="OEL15950.1"/>
    </source>
</evidence>
<evidence type="ECO:0000256" key="1">
    <source>
        <dbReference type="ARBA" id="ARBA00009861"/>
    </source>
</evidence>
<comment type="similarity">
    <text evidence="1">Belongs to the plant acyltransferase family.</text>
</comment>
<keyword evidence="2" id="KW-0808">Transferase</keyword>